<reference evidence="8" key="1">
    <citation type="journal article" date="2020" name="Stud. Mycol.">
        <title>101 Dothideomycetes genomes: a test case for predicting lifestyles and emergence of pathogens.</title>
        <authorList>
            <person name="Haridas S."/>
            <person name="Albert R."/>
            <person name="Binder M."/>
            <person name="Bloem J."/>
            <person name="Labutti K."/>
            <person name="Salamov A."/>
            <person name="Andreopoulos B."/>
            <person name="Baker S."/>
            <person name="Barry K."/>
            <person name="Bills G."/>
            <person name="Bluhm B."/>
            <person name="Cannon C."/>
            <person name="Castanera R."/>
            <person name="Culley D."/>
            <person name="Daum C."/>
            <person name="Ezra D."/>
            <person name="Gonzalez J."/>
            <person name="Henrissat B."/>
            <person name="Kuo A."/>
            <person name="Liang C."/>
            <person name="Lipzen A."/>
            <person name="Lutzoni F."/>
            <person name="Magnuson J."/>
            <person name="Mondo S."/>
            <person name="Nolan M."/>
            <person name="Ohm R."/>
            <person name="Pangilinan J."/>
            <person name="Park H.-J."/>
            <person name="Ramirez L."/>
            <person name="Alfaro M."/>
            <person name="Sun H."/>
            <person name="Tritt A."/>
            <person name="Yoshinaga Y."/>
            <person name="Zwiers L.-H."/>
            <person name="Turgeon B."/>
            <person name="Goodwin S."/>
            <person name="Spatafora J."/>
            <person name="Crous P."/>
            <person name="Grigoriev I."/>
        </authorList>
    </citation>
    <scope>NUCLEOTIDE SEQUENCE</scope>
    <source>
        <strain evidence="8">CBS 260.36</strain>
    </source>
</reference>
<keyword evidence="3" id="KW-0963">Cytoplasm</keyword>
<evidence type="ECO:0000313" key="8">
    <source>
        <dbReference type="EMBL" id="KAF2155381.1"/>
    </source>
</evidence>
<comment type="subcellular location">
    <subcellularLocation>
        <location evidence="1">Cytoplasm</location>
    </subcellularLocation>
</comment>
<dbReference type="InterPro" id="IPR012945">
    <property type="entry name" value="Tubulin-bd_cofactor_C_dom"/>
</dbReference>
<dbReference type="InterPro" id="IPR038397">
    <property type="entry name" value="TBCC_N_sf"/>
</dbReference>
<dbReference type="EMBL" id="ML996083">
    <property type="protein sequence ID" value="KAF2155381.1"/>
    <property type="molecule type" value="Genomic_DNA"/>
</dbReference>
<dbReference type="GO" id="GO:0015631">
    <property type="term" value="F:tubulin binding"/>
    <property type="evidence" value="ECO:0007669"/>
    <property type="project" value="InterPro"/>
</dbReference>
<dbReference type="InterPro" id="IPR031925">
    <property type="entry name" value="TBCC_N"/>
</dbReference>
<comment type="caution">
    <text evidence="8">The sequence shown here is derived from an EMBL/GenBank/DDBJ whole genome shotgun (WGS) entry which is preliminary data.</text>
</comment>
<dbReference type="AlphaFoldDB" id="A0A9P4MQ79"/>
<name>A0A9P4MQ79_9PEZI</name>
<dbReference type="PANTHER" id="PTHR15139:SF0">
    <property type="entry name" value="TUBULIN-SPECIFIC CHAPERONE C"/>
    <property type="match status" value="1"/>
</dbReference>
<organism evidence="8 9">
    <name type="scientific">Myriangium duriaei CBS 260.36</name>
    <dbReference type="NCBI Taxonomy" id="1168546"/>
    <lineage>
        <taxon>Eukaryota</taxon>
        <taxon>Fungi</taxon>
        <taxon>Dikarya</taxon>
        <taxon>Ascomycota</taxon>
        <taxon>Pezizomycotina</taxon>
        <taxon>Dothideomycetes</taxon>
        <taxon>Dothideomycetidae</taxon>
        <taxon>Myriangiales</taxon>
        <taxon>Myriangiaceae</taxon>
        <taxon>Myriangium</taxon>
    </lineage>
</organism>
<dbReference type="InterPro" id="IPR017901">
    <property type="entry name" value="C-CAP_CF_C-like"/>
</dbReference>
<evidence type="ECO:0000313" key="9">
    <source>
        <dbReference type="Proteomes" id="UP000799439"/>
    </source>
</evidence>
<proteinExistence type="inferred from homology"/>
<accession>A0A9P4MQ79</accession>
<sequence>MSQSSAGQDLAQSIVDQVQTDLGDIKSQYAALTSQPTSAAADTKAPLEQLAQRTRDVQAYFQASSPSLTSHDQKVLSEAISSLAQSIATTRSTTQPRTKFSFKKKPAAAPSQTAPPAASTTTPAASFTTDPSTSTTPEPLFRPSTIPTIRRPLFPTPSIVLRHQTAEHISPNLTSPSPPTAILSHLISCIIALPSSPPLATAHVRHTTFTLLLLGRVSGAVHLTSLTDCVVLVSARQFRLHDSRNVRVYLACGSEPVIEDCEGVGFGRLPAGLGWEEDGENRWDQVRDFSWLAEAENPHWRTVGQEERVEDGVWREIVEGDGCGKGRKEMLRLAGVGT</sequence>
<evidence type="ECO:0000256" key="6">
    <source>
        <dbReference type="SAM" id="MobiDB-lite"/>
    </source>
</evidence>
<dbReference type="Gene3D" id="1.20.58.1250">
    <property type="entry name" value="Tubulin Binding Cofactor C, N-terminal domain"/>
    <property type="match status" value="1"/>
</dbReference>
<feature type="compositionally biased region" description="Low complexity" evidence="6">
    <location>
        <begin position="107"/>
        <end position="139"/>
    </location>
</feature>
<evidence type="ECO:0000256" key="2">
    <source>
        <dbReference type="ARBA" id="ARBA00008848"/>
    </source>
</evidence>
<dbReference type="PANTHER" id="PTHR15139">
    <property type="entry name" value="TUBULIN FOLDING COFACTOR C"/>
    <property type="match status" value="1"/>
</dbReference>
<keyword evidence="4" id="KW-0007">Acetylation</keyword>
<evidence type="ECO:0000256" key="4">
    <source>
        <dbReference type="ARBA" id="ARBA00022990"/>
    </source>
</evidence>
<protein>
    <submittedName>
        <fullName evidence="8">TBCC-domain-containing protein</fullName>
    </submittedName>
</protein>
<dbReference type="GO" id="GO:0007023">
    <property type="term" value="P:post-chaperonin tubulin folding pathway"/>
    <property type="evidence" value="ECO:0007669"/>
    <property type="project" value="InterPro"/>
</dbReference>
<comment type="subunit">
    <text evidence="5">Supercomplex made of cofactors A to E. Cofactors A and D function by capturing and stabilizing tubulin in a quasi-native conformation. Cofactor E binds to the cofactor D-tubulin complex; interaction with cofactor C then causes the release of tubulin polypeptides that are committed to the native state.</text>
</comment>
<dbReference type="Pfam" id="PF07986">
    <property type="entry name" value="TBCC"/>
    <property type="match status" value="1"/>
</dbReference>
<dbReference type="InterPro" id="IPR016098">
    <property type="entry name" value="CAP/MinC_C"/>
</dbReference>
<evidence type="ECO:0000256" key="5">
    <source>
        <dbReference type="ARBA" id="ARBA00026055"/>
    </source>
</evidence>
<dbReference type="Pfam" id="PF16752">
    <property type="entry name" value="TBCC_N"/>
    <property type="match status" value="1"/>
</dbReference>
<dbReference type="Proteomes" id="UP000799439">
    <property type="component" value="Unassembled WGS sequence"/>
</dbReference>
<evidence type="ECO:0000256" key="1">
    <source>
        <dbReference type="ARBA" id="ARBA00004496"/>
    </source>
</evidence>
<dbReference type="PROSITE" id="PS51329">
    <property type="entry name" value="C_CAP_COFACTOR_C"/>
    <property type="match status" value="1"/>
</dbReference>
<feature type="region of interest" description="Disordered" evidence="6">
    <location>
        <begin position="86"/>
        <end position="147"/>
    </location>
</feature>
<gene>
    <name evidence="8" type="ORF">K461DRAFT_292248</name>
</gene>
<dbReference type="InterPro" id="IPR027684">
    <property type="entry name" value="TBCC"/>
</dbReference>
<feature type="compositionally biased region" description="Polar residues" evidence="6">
    <location>
        <begin position="86"/>
        <end position="98"/>
    </location>
</feature>
<keyword evidence="9" id="KW-1185">Reference proteome</keyword>
<evidence type="ECO:0000259" key="7">
    <source>
        <dbReference type="PROSITE" id="PS51329"/>
    </source>
</evidence>
<dbReference type="OrthoDB" id="194775at2759"/>
<dbReference type="GO" id="GO:0007021">
    <property type="term" value="P:tubulin complex assembly"/>
    <property type="evidence" value="ECO:0007669"/>
    <property type="project" value="TreeGrafter"/>
</dbReference>
<comment type="similarity">
    <text evidence="2">Belongs to the TBCC family.</text>
</comment>
<dbReference type="GO" id="GO:0005737">
    <property type="term" value="C:cytoplasm"/>
    <property type="evidence" value="ECO:0007669"/>
    <property type="project" value="UniProtKB-SubCell"/>
</dbReference>
<evidence type="ECO:0000256" key="3">
    <source>
        <dbReference type="ARBA" id="ARBA00022490"/>
    </source>
</evidence>
<feature type="domain" description="C-CAP/cofactor C-like" evidence="7">
    <location>
        <begin position="143"/>
        <end position="291"/>
    </location>
</feature>
<dbReference type="Gene3D" id="2.160.20.70">
    <property type="match status" value="1"/>
</dbReference>